<sequence>MTSSPLAGHRPRFSLTWRVMTLSSLLLLALVSLFTWLGHENLTRQFQESRTQHHMRQQQAIQLALRRSLDNLRQLAGLVAASPRLGPALETDEPVLIKAALASQWPTLQLETGIDEILVFDAAGVGMGTWGEQIQSHRPLQAWVDEVMDTERPLTALRCSTDCRQYAAVPVLVEGKSVGLVILSRSLADVIRQARAVSNSEVALLVTSGMPAQGLPAERYLQDWNGHLVALTQQEESLPVLKQASPMSSVHGLTQAPLYLSHEGRQLEIAAVRMEEDADQRSTGHFLLVSDITAQLRAINQDTRTLLVVGLIGWLAAELLLLVILLRPMARLRRIAGVLPTLARGGFAEVRSAIPSVERRLPDEIDVLEHTTLALSRQLEELEGEVQARGDQLAERVDELARERDFVGRLLDTARVFIIAQDARGRITLVNDYTLTVLELDEQLLIGRHFNDIFEAPDASPVGPLETGPLQEERTLLTQDFRQHTIAWYHAPLPAGKDGRQERISVGLDITERKAAEARLTWLAERDPLTALYNRRFFQDAVLQALQRSPRGAVLMLDLDQFRDVNELSGHQAGDRLLRDVAETLSRNLAHEGVIARLGGDEFAVLLEGADGDRAVKVAQLCNQLLDGLGFMAEGRRHRAIASIGIALFPMHGNNPVDLMASADVAMYKAKESGLQRWHLLSTLESAKDELQERVYWVERLRRALQDDDFMLMVQPIVRLEDRDVKHYEVLIRMREADGHLVSPANFIPVAERNGMIVQLDRWVLHHSLLALRQLQEQGISLAVNLSGQSLHDKGLEQFLADELTTSGADPHHLILEITETAAVTDFSTARGVLQAIRDLGCRTALDDFGVGFSSFHYLGQLPVDYIKIDGSFIRSLKLSTDSRVIVRAIADIAAGFGKQAIAEFVDQESLIPILHEYGITYGQGFHLGRPKSLLETFGEDVPFRSDEKCCKKGSIAGPAGGLVTAKAISSQGKFHDN</sequence>
<feature type="domain" description="EAL" evidence="3">
    <location>
        <begin position="694"/>
        <end position="945"/>
    </location>
</feature>
<proteinExistence type="predicted"/>
<dbReference type="CDD" id="cd01948">
    <property type="entry name" value="EAL"/>
    <property type="match status" value="1"/>
</dbReference>
<dbReference type="SMART" id="SM00052">
    <property type="entry name" value="EAL"/>
    <property type="match status" value="1"/>
</dbReference>
<evidence type="ECO:0000256" key="1">
    <source>
        <dbReference type="SAM" id="Phobius"/>
    </source>
</evidence>
<dbReference type="InterPro" id="IPR000014">
    <property type="entry name" value="PAS"/>
</dbReference>
<evidence type="ECO:0000313" key="5">
    <source>
        <dbReference type="EMBL" id="MBB3191368.1"/>
    </source>
</evidence>
<dbReference type="Gene3D" id="3.20.20.450">
    <property type="entry name" value="EAL domain"/>
    <property type="match status" value="1"/>
</dbReference>
<dbReference type="EMBL" id="JACHXP010000013">
    <property type="protein sequence ID" value="MBB3191368.1"/>
    <property type="molecule type" value="Genomic_DNA"/>
</dbReference>
<gene>
    <name evidence="5" type="ORF">FHR94_002627</name>
</gene>
<keyword evidence="1" id="KW-1133">Transmembrane helix</keyword>
<dbReference type="PROSITE" id="PS50883">
    <property type="entry name" value="EAL"/>
    <property type="match status" value="1"/>
</dbReference>
<reference evidence="5 6" key="1">
    <citation type="submission" date="2020-08" db="EMBL/GenBank/DDBJ databases">
        <title>Genomic Encyclopedia of Type Strains, Phase III (KMG-III): the genomes of soil and plant-associated and newly described type strains.</title>
        <authorList>
            <person name="Whitman W."/>
        </authorList>
    </citation>
    <scope>NUCLEOTIDE SEQUENCE [LARGE SCALE GENOMIC DNA]</scope>
    <source>
        <strain evidence="5 6">CECT 7282</strain>
    </source>
</reference>
<name>A0A839VB88_9GAMM</name>
<accession>A0A839VB88</accession>
<dbReference type="InterPro" id="IPR035919">
    <property type="entry name" value="EAL_sf"/>
</dbReference>
<feature type="domain" description="PAS" evidence="2">
    <location>
        <begin position="403"/>
        <end position="455"/>
    </location>
</feature>
<keyword evidence="1" id="KW-0472">Membrane</keyword>
<organism evidence="5 6">
    <name type="scientific">Halomonas cerina</name>
    <dbReference type="NCBI Taxonomy" id="447424"/>
    <lineage>
        <taxon>Bacteria</taxon>
        <taxon>Pseudomonadati</taxon>
        <taxon>Pseudomonadota</taxon>
        <taxon>Gammaproteobacteria</taxon>
        <taxon>Oceanospirillales</taxon>
        <taxon>Halomonadaceae</taxon>
        <taxon>Halomonas</taxon>
    </lineage>
</organism>
<feature type="transmembrane region" description="Helical" evidence="1">
    <location>
        <begin position="15"/>
        <end position="37"/>
    </location>
</feature>
<dbReference type="InterPro" id="IPR029150">
    <property type="entry name" value="dCache_3"/>
</dbReference>
<dbReference type="PANTHER" id="PTHR44757">
    <property type="entry name" value="DIGUANYLATE CYCLASE DGCP"/>
    <property type="match status" value="1"/>
</dbReference>
<dbReference type="Gene3D" id="3.30.450.20">
    <property type="entry name" value="PAS domain"/>
    <property type="match status" value="1"/>
</dbReference>
<evidence type="ECO:0000259" key="3">
    <source>
        <dbReference type="PROSITE" id="PS50883"/>
    </source>
</evidence>
<dbReference type="PROSITE" id="PS50887">
    <property type="entry name" value="GGDEF"/>
    <property type="match status" value="1"/>
</dbReference>
<dbReference type="SUPFAM" id="SSF141868">
    <property type="entry name" value="EAL domain-like"/>
    <property type="match status" value="1"/>
</dbReference>
<dbReference type="Pfam" id="PF00990">
    <property type="entry name" value="GGDEF"/>
    <property type="match status" value="1"/>
</dbReference>
<keyword evidence="6" id="KW-1185">Reference proteome</keyword>
<keyword evidence="1" id="KW-0812">Transmembrane</keyword>
<dbReference type="SUPFAM" id="SSF55785">
    <property type="entry name" value="PYP-like sensor domain (PAS domain)"/>
    <property type="match status" value="1"/>
</dbReference>
<protein>
    <submittedName>
        <fullName evidence="5">Diguanylate cyclase (GGDEF)-like protein</fullName>
    </submittedName>
</protein>
<evidence type="ECO:0000313" key="6">
    <source>
        <dbReference type="Proteomes" id="UP000547614"/>
    </source>
</evidence>
<dbReference type="PANTHER" id="PTHR44757:SF2">
    <property type="entry name" value="BIOFILM ARCHITECTURE MAINTENANCE PROTEIN MBAA"/>
    <property type="match status" value="1"/>
</dbReference>
<dbReference type="InterPro" id="IPR001633">
    <property type="entry name" value="EAL_dom"/>
</dbReference>
<dbReference type="CDD" id="cd01949">
    <property type="entry name" value="GGDEF"/>
    <property type="match status" value="1"/>
</dbReference>
<feature type="transmembrane region" description="Helical" evidence="1">
    <location>
        <begin position="306"/>
        <end position="326"/>
    </location>
</feature>
<evidence type="ECO:0000259" key="4">
    <source>
        <dbReference type="PROSITE" id="PS50887"/>
    </source>
</evidence>
<dbReference type="RefSeq" id="WP_183326153.1">
    <property type="nucleotide sequence ID" value="NZ_JACHXP010000013.1"/>
</dbReference>
<dbReference type="Proteomes" id="UP000547614">
    <property type="component" value="Unassembled WGS sequence"/>
</dbReference>
<dbReference type="InterPro" id="IPR000160">
    <property type="entry name" value="GGDEF_dom"/>
</dbReference>
<dbReference type="InterPro" id="IPR043128">
    <property type="entry name" value="Rev_trsase/Diguanyl_cyclase"/>
</dbReference>
<dbReference type="Gene3D" id="3.30.70.270">
    <property type="match status" value="1"/>
</dbReference>
<evidence type="ECO:0000259" key="2">
    <source>
        <dbReference type="PROSITE" id="PS50112"/>
    </source>
</evidence>
<comment type="caution">
    <text evidence="5">The sequence shown here is derived from an EMBL/GenBank/DDBJ whole genome shotgun (WGS) entry which is preliminary data.</text>
</comment>
<dbReference type="NCBIfam" id="TIGR00254">
    <property type="entry name" value="GGDEF"/>
    <property type="match status" value="1"/>
</dbReference>
<dbReference type="CDD" id="cd00130">
    <property type="entry name" value="PAS"/>
    <property type="match status" value="1"/>
</dbReference>
<dbReference type="SUPFAM" id="SSF55073">
    <property type="entry name" value="Nucleotide cyclase"/>
    <property type="match status" value="1"/>
</dbReference>
<dbReference type="PROSITE" id="PS50112">
    <property type="entry name" value="PAS"/>
    <property type="match status" value="1"/>
</dbReference>
<dbReference type="SMART" id="SM00267">
    <property type="entry name" value="GGDEF"/>
    <property type="match status" value="1"/>
</dbReference>
<dbReference type="InterPro" id="IPR029787">
    <property type="entry name" value="Nucleotide_cyclase"/>
</dbReference>
<dbReference type="InterPro" id="IPR052155">
    <property type="entry name" value="Biofilm_reg_signaling"/>
</dbReference>
<dbReference type="Pfam" id="PF00563">
    <property type="entry name" value="EAL"/>
    <property type="match status" value="1"/>
</dbReference>
<dbReference type="AlphaFoldDB" id="A0A839VB88"/>
<feature type="domain" description="GGDEF" evidence="4">
    <location>
        <begin position="550"/>
        <end position="683"/>
    </location>
</feature>
<dbReference type="Pfam" id="PF14827">
    <property type="entry name" value="dCache_3"/>
    <property type="match status" value="1"/>
</dbReference>
<dbReference type="InterPro" id="IPR035965">
    <property type="entry name" value="PAS-like_dom_sf"/>
</dbReference>